<proteinExistence type="inferred from homology"/>
<organism evidence="10 11">
    <name type="scientific">Formosa sediminum</name>
    <dbReference type="NCBI Taxonomy" id="2594004"/>
    <lineage>
        <taxon>Bacteria</taxon>
        <taxon>Pseudomonadati</taxon>
        <taxon>Bacteroidota</taxon>
        <taxon>Flavobacteriia</taxon>
        <taxon>Flavobacteriales</taxon>
        <taxon>Flavobacteriaceae</taxon>
        <taxon>Formosa</taxon>
    </lineage>
</organism>
<accession>A0A516GRX3</accession>
<keyword evidence="3 8" id="KW-1134">Transmembrane beta strand</keyword>
<dbReference type="KEGG" id="fop:FNB79_09920"/>
<comment type="subcellular location">
    <subcellularLocation>
        <location evidence="1 8">Cell outer membrane</location>
        <topology evidence="1 8">Multi-pass membrane protein</topology>
    </subcellularLocation>
</comment>
<dbReference type="Pfam" id="PF07715">
    <property type="entry name" value="Plug"/>
    <property type="match status" value="1"/>
</dbReference>
<dbReference type="GO" id="GO:0009279">
    <property type="term" value="C:cell outer membrane"/>
    <property type="evidence" value="ECO:0007669"/>
    <property type="project" value="UniProtKB-SubCell"/>
</dbReference>
<dbReference type="SUPFAM" id="SSF49464">
    <property type="entry name" value="Carboxypeptidase regulatory domain-like"/>
    <property type="match status" value="1"/>
</dbReference>
<evidence type="ECO:0000313" key="10">
    <source>
        <dbReference type="EMBL" id="QDO94271.1"/>
    </source>
</evidence>
<gene>
    <name evidence="10" type="ORF">FNB79_09920</name>
</gene>
<protein>
    <submittedName>
        <fullName evidence="10">SusC/RagA family TonB-linked outer membrane protein</fullName>
    </submittedName>
</protein>
<dbReference type="SUPFAM" id="SSF56935">
    <property type="entry name" value="Porins"/>
    <property type="match status" value="1"/>
</dbReference>
<evidence type="ECO:0000256" key="7">
    <source>
        <dbReference type="ARBA" id="ARBA00023237"/>
    </source>
</evidence>
<keyword evidence="5" id="KW-0732">Signal</keyword>
<dbReference type="InterPro" id="IPR039426">
    <property type="entry name" value="TonB-dep_rcpt-like"/>
</dbReference>
<dbReference type="Pfam" id="PF13715">
    <property type="entry name" value="CarbopepD_reg_2"/>
    <property type="match status" value="1"/>
</dbReference>
<dbReference type="EMBL" id="CP041637">
    <property type="protein sequence ID" value="QDO94271.1"/>
    <property type="molecule type" value="Genomic_DNA"/>
</dbReference>
<name>A0A516GRX3_9FLAO</name>
<keyword evidence="7 8" id="KW-0998">Cell outer membrane</keyword>
<dbReference type="InterPro" id="IPR012910">
    <property type="entry name" value="Plug_dom"/>
</dbReference>
<dbReference type="PROSITE" id="PS00018">
    <property type="entry name" value="EF_HAND_1"/>
    <property type="match status" value="1"/>
</dbReference>
<dbReference type="Proteomes" id="UP000319209">
    <property type="component" value="Chromosome"/>
</dbReference>
<dbReference type="PROSITE" id="PS52016">
    <property type="entry name" value="TONB_DEPENDENT_REC_3"/>
    <property type="match status" value="1"/>
</dbReference>
<dbReference type="PANTHER" id="PTHR30069:SF29">
    <property type="entry name" value="HEMOGLOBIN AND HEMOGLOBIN-HAPTOGLOBIN-BINDING PROTEIN 1-RELATED"/>
    <property type="match status" value="1"/>
</dbReference>
<sequence length="1086" mass="119505">MYNNYNFKKSSIKPIAILVLLLCLSINSGLYAINDSFKLANEATTSVQNLTITGTVTAAEDGMPLAGVNVILKDVQGVGTVTDFDGNYSLEVPSTTSVLIFSSIGYITQEISVSGRTEINIALDTNISELEEVIVVGFGTQKKATLTGSVAQVKGDDVVKGKGTSSAVLALQGEVPGVVVTRTSSRPGVEGTSVNIRGDISVNSISPLILLDGVEISQSDLAAINANDIETYSVLKDASAAIFGTKAAGGVILVTTKKGKEGKMKISYKGETQLNFAKDFPVANMKEWADAWLVAGRNDAINFVDGDGNQQTAATSFRFFTEEEFMMISNGTMPLAPESYYWLGKDMYFSDTSQFDAVYGTTITERHDFSLSGGNENATYRTSFGYANERSPISFVYDGQKRYNFRTNVSYKVNDLVKTDFNISYNSDIIDTPTQGVGYGIQDMNIFPLYNPQGQFYDNFGGNNPLAYLSEGGRVKDRTNIFRLGGKITLDLEKYVEGLNFSYFGNISLTDNRKNKTWKPITMYDWDGNVTSTPTTLTNSKLEVTEVDYVFQNHIFQLNYNRSFGNHNLGVMAGYTAELTETEKYFMSRSNLVDETLNDLNAFDVTTQTNSGGSNNVGLVSFLGKINYDYNGIYLLEVLGRRDGSSRLHPDYRWKNFYGASAGVVFSEMSFMEDSSINLLKLRASYGETGSVTGISAYDYYSSIGTGTVLFGSTPQLAATSYIDGLSSLDRTWERVSTTNFAVDFGILNNRLTGTAEYFIRKNDDMLVNITYPDILGPTAPKTNSGNFETTGYELSVNWRDRIGDDFTYRIGLAFWDNQSEVTKMEGKTTISLGTNEIIEGKPLNAIYAYKTDGLLTTEDQVLNYYNQVGFEDPSTQTMKDGTKLPNYRSADRLVPGTVNRIDVSGDGLINEDDLVYVGDANPHKSFGINLGFTYKSFDFSAFFQGVADVNIVRSGSLSYPFMQWWTNQNPIFTNKTWTAENSNSSRPAAFVNGSRKTWNYGDLNDMNVIKAAYLRAKAISVGYTLPKDVLDRAGMDKIRLSLTGNDLFTISNISDGLDPEFGEGTRQGNMIPFSSALIFGLELAF</sequence>
<reference evidence="10 11" key="1">
    <citation type="submission" date="2019-07" db="EMBL/GenBank/DDBJ databases">
        <title>Genome sequencing for Formosa sp. PS13.</title>
        <authorList>
            <person name="Park S.-J."/>
        </authorList>
    </citation>
    <scope>NUCLEOTIDE SEQUENCE [LARGE SCALE GENOMIC DNA]</scope>
    <source>
        <strain evidence="10 11">PS13</strain>
    </source>
</reference>
<dbReference type="Gene3D" id="2.60.40.1120">
    <property type="entry name" value="Carboxypeptidase-like, regulatory domain"/>
    <property type="match status" value="1"/>
</dbReference>
<evidence type="ECO:0000256" key="6">
    <source>
        <dbReference type="ARBA" id="ARBA00023136"/>
    </source>
</evidence>
<dbReference type="OrthoDB" id="9768177at2"/>
<dbReference type="RefSeq" id="WP_143381156.1">
    <property type="nucleotide sequence ID" value="NZ_CP041637.1"/>
</dbReference>
<dbReference type="Gene3D" id="2.170.130.10">
    <property type="entry name" value="TonB-dependent receptor, plug domain"/>
    <property type="match status" value="1"/>
</dbReference>
<evidence type="ECO:0000313" key="11">
    <source>
        <dbReference type="Proteomes" id="UP000319209"/>
    </source>
</evidence>
<dbReference type="InterPro" id="IPR023996">
    <property type="entry name" value="TonB-dep_OMP_SusC/RagA"/>
</dbReference>
<keyword evidence="2 8" id="KW-0813">Transport</keyword>
<feature type="domain" description="TonB-dependent receptor plug" evidence="9">
    <location>
        <begin position="143"/>
        <end position="251"/>
    </location>
</feature>
<evidence type="ECO:0000256" key="1">
    <source>
        <dbReference type="ARBA" id="ARBA00004571"/>
    </source>
</evidence>
<dbReference type="InterPro" id="IPR037066">
    <property type="entry name" value="Plug_dom_sf"/>
</dbReference>
<dbReference type="GO" id="GO:0044718">
    <property type="term" value="P:siderophore transmembrane transport"/>
    <property type="evidence" value="ECO:0007669"/>
    <property type="project" value="TreeGrafter"/>
</dbReference>
<evidence type="ECO:0000256" key="3">
    <source>
        <dbReference type="ARBA" id="ARBA00022452"/>
    </source>
</evidence>
<evidence type="ECO:0000259" key="9">
    <source>
        <dbReference type="Pfam" id="PF07715"/>
    </source>
</evidence>
<dbReference type="Gene3D" id="2.40.170.20">
    <property type="entry name" value="TonB-dependent receptor, beta-barrel domain"/>
    <property type="match status" value="1"/>
</dbReference>
<dbReference type="AlphaFoldDB" id="A0A516GRX3"/>
<dbReference type="InterPro" id="IPR018247">
    <property type="entry name" value="EF_Hand_1_Ca_BS"/>
</dbReference>
<dbReference type="NCBIfam" id="TIGR04056">
    <property type="entry name" value="OMP_RagA_SusC"/>
    <property type="match status" value="1"/>
</dbReference>
<dbReference type="GO" id="GO:0015344">
    <property type="term" value="F:siderophore uptake transmembrane transporter activity"/>
    <property type="evidence" value="ECO:0007669"/>
    <property type="project" value="TreeGrafter"/>
</dbReference>
<evidence type="ECO:0000256" key="8">
    <source>
        <dbReference type="PROSITE-ProRule" id="PRU01360"/>
    </source>
</evidence>
<evidence type="ECO:0000256" key="4">
    <source>
        <dbReference type="ARBA" id="ARBA00022692"/>
    </source>
</evidence>
<comment type="similarity">
    <text evidence="8">Belongs to the TonB-dependent receptor family.</text>
</comment>
<dbReference type="InterPro" id="IPR036942">
    <property type="entry name" value="Beta-barrel_TonB_sf"/>
</dbReference>
<dbReference type="PANTHER" id="PTHR30069">
    <property type="entry name" value="TONB-DEPENDENT OUTER MEMBRANE RECEPTOR"/>
    <property type="match status" value="1"/>
</dbReference>
<keyword evidence="11" id="KW-1185">Reference proteome</keyword>
<dbReference type="InterPro" id="IPR008969">
    <property type="entry name" value="CarboxyPept-like_regulatory"/>
</dbReference>
<keyword evidence="4 8" id="KW-0812">Transmembrane</keyword>
<evidence type="ECO:0000256" key="5">
    <source>
        <dbReference type="ARBA" id="ARBA00022729"/>
    </source>
</evidence>
<keyword evidence="6 8" id="KW-0472">Membrane</keyword>
<evidence type="ECO:0000256" key="2">
    <source>
        <dbReference type="ARBA" id="ARBA00022448"/>
    </source>
</evidence>